<dbReference type="GO" id="GO:0003677">
    <property type="term" value="F:DNA binding"/>
    <property type="evidence" value="ECO:0007669"/>
    <property type="project" value="UniProtKB-KW"/>
</dbReference>
<keyword evidence="3" id="KW-0238">DNA-binding</keyword>
<dbReference type="Proteomes" id="UP000019150">
    <property type="component" value="Chromosome"/>
</dbReference>
<protein>
    <submittedName>
        <fullName evidence="6">Transcriptional regulator</fullName>
    </submittedName>
</protein>
<gene>
    <name evidence="6" type="ORF">NONO_c27480</name>
</gene>
<dbReference type="GO" id="GO:0003700">
    <property type="term" value="F:DNA-binding transcription factor activity"/>
    <property type="evidence" value="ECO:0007669"/>
    <property type="project" value="InterPro"/>
</dbReference>
<keyword evidence="2" id="KW-0805">Transcription regulation</keyword>
<keyword evidence="4" id="KW-0804">Transcription</keyword>
<dbReference type="InterPro" id="IPR036388">
    <property type="entry name" value="WH-like_DNA-bd_sf"/>
</dbReference>
<keyword evidence="7" id="KW-1185">Reference proteome</keyword>
<feature type="domain" description="HTH lysR-type" evidence="5">
    <location>
        <begin position="18"/>
        <end position="70"/>
    </location>
</feature>
<evidence type="ECO:0000256" key="4">
    <source>
        <dbReference type="ARBA" id="ARBA00023163"/>
    </source>
</evidence>
<dbReference type="PANTHER" id="PTHR30419">
    <property type="entry name" value="HTH-TYPE TRANSCRIPTIONAL REGULATOR YBHD"/>
    <property type="match status" value="1"/>
</dbReference>
<dbReference type="Gene3D" id="3.40.190.10">
    <property type="entry name" value="Periplasmic binding protein-like II"/>
    <property type="match status" value="2"/>
</dbReference>
<proteinExistence type="inferred from homology"/>
<dbReference type="InterPro" id="IPR005119">
    <property type="entry name" value="LysR_subst-bd"/>
</dbReference>
<dbReference type="SUPFAM" id="SSF46785">
    <property type="entry name" value="Winged helix' DNA-binding domain"/>
    <property type="match status" value="1"/>
</dbReference>
<dbReference type="InterPro" id="IPR000847">
    <property type="entry name" value="LysR_HTH_N"/>
</dbReference>
<dbReference type="KEGG" id="nno:NONO_c27480"/>
<evidence type="ECO:0000259" key="5">
    <source>
        <dbReference type="PROSITE" id="PS50931"/>
    </source>
</evidence>
<dbReference type="InterPro" id="IPR050950">
    <property type="entry name" value="HTH-type_LysR_regulators"/>
</dbReference>
<dbReference type="STRING" id="1415166.NONO_c27480"/>
<evidence type="ECO:0000256" key="1">
    <source>
        <dbReference type="ARBA" id="ARBA00009437"/>
    </source>
</evidence>
<accession>W5TDW9</accession>
<dbReference type="AlphaFoldDB" id="W5TDW9"/>
<dbReference type="eggNOG" id="COG0583">
    <property type="taxonomic scope" value="Bacteria"/>
</dbReference>
<dbReference type="PROSITE" id="PS50931">
    <property type="entry name" value="HTH_LYSR"/>
    <property type="match status" value="1"/>
</dbReference>
<dbReference type="Pfam" id="PF00126">
    <property type="entry name" value="HTH_1"/>
    <property type="match status" value="1"/>
</dbReference>
<sequence length="306" mass="32944">MGTLSRLHMIRQIDAFSLRLFVSAIEERQIGLAAEREHIAPSTATKRIQALEDLVGASLLERSRDGVVATAAGRVLERRARSILAELDELVTELSEISEQVEGQLVVAAAHSVIIDLLAPVVSAFVAERPLVDLSLREMDNTEVIRVISAGECDVGVFARVGTSGSPDHGVRVLVSEPLVAVLPVGHPLAGQPSLNYQDLARHELIATATMATAFGDAAQRLGRRASLRHVVRTGEVALGMVRAGLGITVVPQRMITHAADAEMVVRPLDEPWAVRQINVVTRGPRATSRTAQAFVDKLVEQTSHL</sequence>
<dbReference type="Pfam" id="PF03466">
    <property type="entry name" value="LysR_substrate"/>
    <property type="match status" value="1"/>
</dbReference>
<evidence type="ECO:0000256" key="2">
    <source>
        <dbReference type="ARBA" id="ARBA00023015"/>
    </source>
</evidence>
<organism evidence="6 7">
    <name type="scientific">Nocardia nova SH22a</name>
    <dbReference type="NCBI Taxonomy" id="1415166"/>
    <lineage>
        <taxon>Bacteria</taxon>
        <taxon>Bacillati</taxon>
        <taxon>Actinomycetota</taxon>
        <taxon>Actinomycetes</taxon>
        <taxon>Mycobacteriales</taxon>
        <taxon>Nocardiaceae</taxon>
        <taxon>Nocardia</taxon>
    </lineage>
</organism>
<dbReference type="PANTHER" id="PTHR30419:SF2">
    <property type="entry name" value="LYSR FAMILY TRANSCRIPTIONAL REGULATOR"/>
    <property type="match status" value="1"/>
</dbReference>
<reference evidence="6 7" key="1">
    <citation type="journal article" date="2014" name="Appl. Environ. Microbiol.">
        <title>Insights into the Microbial Degradation of Rubber and Gutta-Percha by Analysis of the Complete Genome of Nocardia nova SH22a.</title>
        <authorList>
            <person name="Luo Q."/>
            <person name="Hiessl S."/>
            <person name="Poehlein A."/>
            <person name="Daniel R."/>
            <person name="Steinbuchel A."/>
        </authorList>
    </citation>
    <scope>NUCLEOTIDE SEQUENCE [LARGE SCALE GENOMIC DNA]</scope>
    <source>
        <strain evidence="6">SH22a</strain>
    </source>
</reference>
<dbReference type="GO" id="GO:0005829">
    <property type="term" value="C:cytosol"/>
    <property type="evidence" value="ECO:0007669"/>
    <property type="project" value="TreeGrafter"/>
</dbReference>
<evidence type="ECO:0000313" key="7">
    <source>
        <dbReference type="Proteomes" id="UP000019150"/>
    </source>
</evidence>
<dbReference type="SUPFAM" id="SSF53850">
    <property type="entry name" value="Periplasmic binding protein-like II"/>
    <property type="match status" value="1"/>
</dbReference>
<dbReference type="EMBL" id="CP006850">
    <property type="protein sequence ID" value="AHH17540.1"/>
    <property type="molecule type" value="Genomic_DNA"/>
</dbReference>
<evidence type="ECO:0000313" key="6">
    <source>
        <dbReference type="EMBL" id="AHH17540.1"/>
    </source>
</evidence>
<dbReference type="PATRIC" id="fig|1415166.3.peg.2817"/>
<name>W5TDW9_9NOCA</name>
<dbReference type="HOGENOM" id="CLU_039613_6_0_11"/>
<dbReference type="InterPro" id="IPR036390">
    <property type="entry name" value="WH_DNA-bd_sf"/>
</dbReference>
<evidence type="ECO:0000256" key="3">
    <source>
        <dbReference type="ARBA" id="ARBA00023125"/>
    </source>
</evidence>
<comment type="similarity">
    <text evidence="1">Belongs to the LysR transcriptional regulatory family.</text>
</comment>
<dbReference type="Gene3D" id="1.10.10.10">
    <property type="entry name" value="Winged helix-like DNA-binding domain superfamily/Winged helix DNA-binding domain"/>
    <property type="match status" value="1"/>
</dbReference>